<dbReference type="RefSeq" id="WP_088527567.1">
    <property type="nucleotide sequence ID" value="NZ_NGUO01000010.1"/>
</dbReference>
<evidence type="ECO:0000313" key="1">
    <source>
        <dbReference type="EMBL" id="OWS71450.1"/>
    </source>
</evidence>
<name>A0A254PXY7_9BURK</name>
<organism evidence="1 2">
    <name type="scientific">Polynucleobacter aenigmaticus</name>
    <dbReference type="NCBI Taxonomy" id="1743164"/>
    <lineage>
        <taxon>Bacteria</taxon>
        <taxon>Pseudomonadati</taxon>
        <taxon>Pseudomonadota</taxon>
        <taxon>Betaproteobacteria</taxon>
        <taxon>Burkholderiales</taxon>
        <taxon>Burkholderiaceae</taxon>
        <taxon>Polynucleobacter</taxon>
    </lineage>
</organism>
<evidence type="ECO:0000313" key="2">
    <source>
        <dbReference type="Proteomes" id="UP000198104"/>
    </source>
</evidence>
<dbReference type="Proteomes" id="UP000198104">
    <property type="component" value="Unassembled WGS sequence"/>
</dbReference>
<dbReference type="EMBL" id="NGUO01000010">
    <property type="protein sequence ID" value="OWS71450.1"/>
    <property type="molecule type" value="Genomic_DNA"/>
</dbReference>
<keyword evidence="2" id="KW-1185">Reference proteome</keyword>
<accession>A0A254PXY7</accession>
<dbReference type="AlphaFoldDB" id="A0A254PXY7"/>
<sequence>MSQLHFYVPDHIEAQIRIKAKRANLTLSKYLAGLVKRETGAQNQWPAGYFELFDAWQGAPQTRPVQLALETRPDFN</sequence>
<dbReference type="OrthoDB" id="26670at2"/>
<evidence type="ECO:0008006" key="3">
    <source>
        <dbReference type="Google" id="ProtNLM"/>
    </source>
</evidence>
<gene>
    <name evidence="1" type="ORF">CBI30_06835</name>
</gene>
<comment type="caution">
    <text evidence="1">The sequence shown here is derived from an EMBL/GenBank/DDBJ whole genome shotgun (WGS) entry which is preliminary data.</text>
</comment>
<reference evidence="1 2" key="1">
    <citation type="submission" date="2017-05" db="EMBL/GenBank/DDBJ databases">
        <title>Polynucleobacter sp. MWH-K35W1 isolated from the permanently anoxic monimolimnion of a meromictic lake.</title>
        <authorList>
            <person name="Hahn M.W."/>
        </authorList>
    </citation>
    <scope>NUCLEOTIDE SEQUENCE [LARGE SCALE GENOMIC DNA]</scope>
    <source>
        <strain evidence="1 2">MWH-K35W1</strain>
    </source>
</reference>
<protein>
    <recommendedName>
        <fullName evidence="3">CopG family transcriptional regulator</fullName>
    </recommendedName>
</protein>
<proteinExistence type="predicted"/>